<keyword evidence="2 6" id="KW-0808">Transferase</keyword>
<dbReference type="InterPro" id="IPR011611">
    <property type="entry name" value="PfkB_dom"/>
</dbReference>
<dbReference type="Gene3D" id="3.40.1190.20">
    <property type="match status" value="1"/>
</dbReference>
<evidence type="ECO:0000313" key="9">
    <source>
        <dbReference type="Proteomes" id="UP000245921"/>
    </source>
</evidence>
<gene>
    <name evidence="8" type="ORF">C7380_101160</name>
</gene>
<dbReference type="GO" id="GO:0008443">
    <property type="term" value="F:phosphofructokinase activity"/>
    <property type="evidence" value="ECO:0007669"/>
    <property type="project" value="TreeGrafter"/>
</dbReference>
<dbReference type="PANTHER" id="PTHR46566:SF1">
    <property type="entry name" value="1-PHOSPHOFRUCTOKINASE"/>
    <property type="match status" value="1"/>
</dbReference>
<dbReference type="AlphaFoldDB" id="A0AA45HJZ5"/>
<dbReference type="EMBL" id="QGGI01000001">
    <property type="protein sequence ID" value="PWJ96587.1"/>
    <property type="molecule type" value="Genomic_DNA"/>
</dbReference>
<keyword evidence="4" id="KW-0418">Kinase</keyword>
<keyword evidence="5" id="KW-0067">ATP-binding</keyword>
<comment type="similarity">
    <text evidence="1">Belongs to the carbohydrate kinase PfkB family.</text>
</comment>
<dbReference type="RefSeq" id="WP_109603577.1">
    <property type="nucleotide sequence ID" value="NZ_QGGI01000001.1"/>
</dbReference>
<protein>
    <submittedName>
        <fullName evidence="8">1-phosphofructokinase</fullName>
    </submittedName>
</protein>
<evidence type="ECO:0000256" key="4">
    <source>
        <dbReference type="ARBA" id="ARBA00022777"/>
    </source>
</evidence>
<feature type="domain" description="Carbohydrate kinase PfkB" evidence="7">
    <location>
        <begin position="34"/>
        <end position="294"/>
    </location>
</feature>
<keyword evidence="3" id="KW-0547">Nucleotide-binding</keyword>
<keyword evidence="9" id="KW-1185">Reference proteome</keyword>
<evidence type="ECO:0000259" key="7">
    <source>
        <dbReference type="Pfam" id="PF00294"/>
    </source>
</evidence>
<dbReference type="Proteomes" id="UP000245921">
    <property type="component" value="Unassembled WGS sequence"/>
</dbReference>
<dbReference type="InterPro" id="IPR029056">
    <property type="entry name" value="Ribokinase-like"/>
</dbReference>
<sequence length="320" mass="35765">MEYNLLSVTLNPSLDREFVIENFESGNLFRINNPSNSNMEPGGKGINVSLMTSDLGVTSINMGFLGGFIGNVIQTKMSNIKNITTNFIYCTEETRENIEIIDPVQNKISEINSMGPFIHDEDLKHFLKRYKSALNLVDHVLISGSIPPDIPISFYSELFSYAKKQGKTTYMEAVGPHFDEAIRENCPMIVRPDLRKSSRILGNNLETPEDYIKTGKEIIKAGARLVVMSYHVVGDIVVTEDGAWLFTATEDIDRSHLFGTGDAFMSGIVYYIINNGFDYLEAAKYGMAAAMSSTNYIAKILGTEEEIERSKTKFSIERIG</sequence>
<name>A0AA45HJZ5_9BACT</name>
<evidence type="ECO:0000256" key="1">
    <source>
        <dbReference type="ARBA" id="ARBA00010688"/>
    </source>
</evidence>
<dbReference type="PIRSF" id="PIRSF000535">
    <property type="entry name" value="1PFK/6PFK/LacC"/>
    <property type="match status" value="1"/>
</dbReference>
<dbReference type="PANTHER" id="PTHR46566">
    <property type="entry name" value="1-PHOSPHOFRUCTOKINASE-RELATED"/>
    <property type="match status" value="1"/>
</dbReference>
<evidence type="ECO:0000256" key="3">
    <source>
        <dbReference type="ARBA" id="ARBA00022741"/>
    </source>
</evidence>
<organism evidence="8 9">
    <name type="scientific">Oceanotoga teriensis</name>
    <dbReference type="NCBI Taxonomy" id="515440"/>
    <lineage>
        <taxon>Bacteria</taxon>
        <taxon>Thermotogati</taxon>
        <taxon>Thermotogota</taxon>
        <taxon>Thermotogae</taxon>
        <taxon>Petrotogales</taxon>
        <taxon>Petrotogaceae</taxon>
        <taxon>Oceanotoga</taxon>
    </lineage>
</organism>
<evidence type="ECO:0000313" key="8">
    <source>
        <dbReference type="EMBL" id="PWJ96587.1"/>
    </source>
</evidence>
<dbReference type="InterPro" id="IPR023314">
    <property type="entry name" value="Myo_inos_IolC-like_sf"/>
</dbReference>
<dbReference type="GO" id="GO:0005524">
    <property type="term" value="F:ATP binding"/>
    <property type="evidence" value="ECO:0007669"/>
    <property type="project" value="UniProtKB-KW"/>
</dbReference>
<comment type="caution">
    <text evidence="8">The sequence shown here is derived from an EMBL/GenBank/DDBJ whole genome shotgun (WGS) entry which is preliminary data.</text>
</comment>
<proteinExistence type="inferred from homology"/>
<dbReference type="Pfam" id="PF00294">
    <property type="entry name" value="PfkB"/>
    <property type="match status" value="1"/>
</dbReference>
<dbReference type="GO" id="GO:0005829">
    <property type="term" value="C:cytosol"/>
    <property type="evidence" value="ECO:0007669"/>
    <property type="project" value="TreeGrafter"/>
</dbReference>
<accession>A0AA45HJZ5</accession>
<dbReference type="SUPFAM" id="SSF53613">
    <property type="entry name" value="Ribokinase-like"/>
    <property type="match status" value="1"/>
</dbReference>
<dbReference type="PROSITE" id="PS00583">
    <property type="entry name" value="PFKB_KINASES_1"/>
    <property type="match status" value="1"/>
</dbReference>
<reference evidence="8 9" key="1">
    <citation type="submission" date="2018-05" db="EMBL/GenBank/DDBJ databases">
        <title>Genomic Encyclopedia of Type Strains, Phase IV (KMG-IV): sequencing the most valuable type-strain genomes for metagenomic binning, comparative biology and taxonomic classification.</title>
        <authorList>
            <person name="Goeker M."/>
        </authorList>
    </citation>
    <scope>NUCLEOTIDE SEQUENCE [LARGE SCALE GENOMIC DNA]</scope>
    <source>
        <strain evidence="8 9">DSM 24906</strain>
    </source>
</reference>
<dbReference type="InterPro" id="IPR002173">
    <property type="entry name" value="Carboh/pur_kinase_PfkB_CS"/>
</dbReference>
<evidence type="ECO:0000256" key="5">
    <source>
        <dbReference type="ARBA" id="ARBA00022840"/>
    </source>
</evidence>
<evidence type="ECO:0000256" key="6">
    <source>
        <dbReference type="PIRNR" id="PIRNR000535"/>
    </source>
</evidence>
<dbReference type="Gene3D" id="2.20.150.10">
    <property type="entry name" value="putative 5-dehydro-2- deoxygluconokinase"/>
    <property type="match status" value="1"/>
</dbReference>
<evidence type="ECO:0000256" key="2">
    <source>
        <dbReference type="ARBA" id="ARBA00022679"/>
    </source>
</evidence>
<dbReference type="InterPro" id="IPR017583">
    <property type="entry name" value="Tagatose/fructose_Pkinase"/>
</dbReference>